<feature type="compositionally biased region" description="Polar residues" evidence="5">
    <location>
        <begin position="295"/>
        <end position="311"/>
    </location>
</feature>
<evidence type="ECO:0000256" key="4">
    <source>
        <dbReference type="ARBA" id="ARBA00022927"/>
    </source>
</evidence>
<dbReference type="GO" id="GO:0006914">
    <property type="term" value="P:autophagy"/>
    <property type="evidence" value="ECO:0007669"/>
    <property type="project" value="TreeGrafter"/>
</dbReference>
<dbReference type="GO" id="GO:0005737">
    <property type="term" value="C:cytoplasm"/>
    <property type="evidence" value="ECO:0007669"/>
    <property type="project" value="UniProtKB-SubCell"/>
</dbReference>
<name>A0A178ZXN4_9EURO</name>
<evidence type="ECO:0000259" key="6">
    <source>
        <dbReference type="PROSITE" id="PS50219"/>
    </source>
</evidence>
<dbReference type="EMBL" id="LVYI01000001">
    <property type="protein sequence ID" value="OAP64442.1"/>
    <property type="molecule type" value="Genomic_DNA"/>
</dbReference>
<evidence type="ECO:0000313" key="8">
    <source>
        <dbReference type="Proteomes" id="UP000078343"/>
    </source>
</evidence>
<feature type="domain" description="CNH" evidence="6">
    <location>
        <begin position="44"/>
        <end position="455"/>
    </location>
</feature>
<keyword evidence="8" id="KW-1185">Reference proteome</keyword>
<dbReference type="AlphaFoldDB" id="A0A178ZXN4"/>
<feature type="region of interest" description="Disordered" evidence="5">
    <location>
        <begin position="228"/>
        <end position="353"/>
    </location>
</feature>
<dbReference type="GeneID" id="30004584"/>
<dbReference type="GO" id="GO:0016020">
    <property type="term" value="C:membrane"/>
    <property type="evidence" value="ECO:0007669"/>
    <property type="project" value="TreeGrafter"/>
</dbReference>
<evidence type="ECO:0000313" key="7">
    <source>
        <dbReference type="EMBL" id="OAP64442.1"/>
    </source>
</evidence>
<keyword evidence="4" id="KW-0653">Protein transport</keyword>
<keyword evidence="3" id="KW-0963">Cytoplasm</keyword>
<dbReference type="GO" id="GO:0015031">
    <property type="term" value="P:protein transport"/>
    <property type="evidence" value="ECO:0007669"/>
    <property type="project" value="UniProtKB-KW"/>
</dbReference>
<dbReference type="InterPro" id="IPR032914">
    <property type="entry name" value="Vam6/VPS39/TRAP1"/>
</dbReference>
<evidence type="ECO:0000256" key="2">
    <source>
        <dbReference type="ARBA" id="ARBA00022448"/>
    </source>
</evidence>
<reference evidence="7 8" key="1">
    <citation type="submission" date="2016-04" db="EMBL/GenBank/DDBJ databases">
        <title>Draft genome of Fonsecaea erecta CBS 125763.</title>
        <authorList>
            <person name="Weiss V.A."/>
            <person name="Vicente V.A."/>
            <person name="Raittz R.T."/>
            <person name="Moreno L.F."/>
            <person name="De Souza E.M."/>
            <person name="Pedrosa F.O."/>
            <person name="Steffens M.B."/>
            <person name="Faoro H."/>
            <person name="Tadra-Sfeir M.Z."/>
            <person name="Najafzadeh M.J."/>
            <person name="Felipe M.S."/>
            <person name="Teixeira M."/>
            <person name="Sun J."/>
            <person name="Xi L."/>
            <person name="Gomes R."/>
            <person name="De Azevedo C.M."/>
            <person name="Salgado C.G."/>
            <person name="Da Silva M.B."/>
            <person name="Nascimento M.F."/>
            <person name="Queiroz-Telles F."/>
            <person name="Attili D.S."/>
            <person name="Gorbushina A."/>
        </authorList>
    </citation>
    <scope>NUCLEOTIDE SEQUENCE [LARGE SCALE GENOMIC DNA]</scope>
    <source>
        <strain evidence="7 8">CBS 125763</strain>
    </source>
</reference>
<evidence type="ECO:0000256" key="5">
    <source>
        <dbReference type="SAM" id="MobiDB-lite"/>
    </source>
</evidence>
<dbReference type="Proteomes" id="UP000078343">
    <property type="component" value="Unassembled WGS sequence"/>
</dbReference>
<dbReference type="PANTHER" id="PTHR12894:SF27">
    <property type="entry name" value="TRANSFORMING GROWTH FACTOR-BETA RECEPTOR-ASSOCIATED PROTEIN 1"/>
    <property type="match status" value="1"/>
</dbReference>
<evidence type="ECO:0000256" key="3">
    <source>
        <dbReference type="ARBA" id="ARBA00022490"/>
    </source>
</evidence>
<dbReference type="OrthoDB" id="5325112at2759"/>
<evidence type="ECO:0000256" key="1">
    <source>
        <dbReference type="ARBA" id="ARBA00004496"/>
    </source>
</evidence>
<dbReference type="PROSITE" id="PS50219">
    <property type="entry name" value="CNH"/>
    <property type="match status" value="1"/>
</dbReference>
<dbReference type="GO" id="GO:0034058">
    <property type="term" value="P:endosomal vesicle fusion"/>
    <property type="evidence" value="ECO:0007669"/>
    <property type="project" value="TreeGrafter"/>
</dbReference>
<organism evidence="7 8">
    <name type="scientific">Fonsecaea erecta</name>
    <dbReference type="NCBI Taxonomy" id="1367422"/>
    <lineage>
        <taxon>Eukaryota</taxon>
        <taxon>Fungi</taxon>
        <taxon>Dikarya</taxon>
        <taxon>Ascomycota</taxon>
        <taxon>Pezizomycotina</taxon>
        <taxon>Eurotiomycetes</taxon>
        <taxon>Chaetothyriomycetidae</taxon>
        <taxon>Chaetothyriales</taxon>
        <taxon>Herpotrichiellaceae</taxon>
        <taxon>Fonsecaea</taxon>
    </lineage>
</organism>
<keyword evidence="2" id="KW-0813">Transport</keyword>
<accession>A0A178ZXN4</accession>
<dbReference type="STRING" id="1367422.A0A178ZXN4"/>
<dbReference type="PANTHER" id="PTHR12894">
    <property type="entry name" value="CNH DOMAIN CONTAINING"/>
    <property type="match status" value="1"/>
</dbReference>
<protein>
    <recommendedName>
        <fullName evidence="6">CNH domain-containing protein</fullName>
    </recommendedName>
</protein>
<feature type="compositionally biased region" description="Polar residues" evidence="5">
    <location>
        <begin position="263"/>
        <end position="272"/>
    </location>
</feature>
<proteinExistence type="predicted"/>
<feature type="compositionally biased region" description="Basic and acidic residues" evidence="5">
    <location>
        <begin position="1192"/>
        <end position="1204"/>
    </location>
</feature>
<dbReference type="InterPro" id="IPR001180">
    <property type="entry name" value="CNH_dom"/>
</dbReference>
<comment type="subcellular location">
    <subcellularLocation>
        <location evidence="1">Cytoplasm</location>
    </subcellularLocation>
</comment>
<feature type="region of interest" description="Disordered" evidence="5">
    <location>
        <begin position="1179"/>
        <end position="1204"/>
    </location>
</feature>
<dbReference type="RefSeq" id="XP_018697809.1">
    <property type="nucleotide sequence ID" value="XM_018831930.1"/>
</dbReference>
<sequence>MDEAGLDDQRPAKRQKLAAPEPGPYVLRAILEDIPLAADEGDAEISITCVEYWNNNLYIGTSAAEILHLVSIPSDQDDDNAPSTFILASRLQPSGHAVSADSPNAPGIQQILVLPGPLKACVLCNGVVSFYSLPEFSPAFPNREPTGVQWIGGIDENEDKENAEGPVVMIANSRRIILVRVGDRLRSIRNNIEYPGCLRSSRRETIACVADDTSYALLEVEHQQKIPLFPISSQPMDDDVPVEDGGRSPARSPPPAEAAGHGRSTSLGNLIGSTEDRKDSPQGRQESPYLMPPNDATSAGSGRPTSPSTNVPVPDGNSEANGRPRARPRASTEALPSRSPAGTNSKHSHKRLKPHILSPFPTEFMLTTGTTESEPGVGMFVNLDGDVVRGTIDFESYPEDLLVDNFAVPENEGAPRSEDEGKIIFALLRQVREGITERKLEIQLVENASELAHPRVCVALPLSEFENAPAGLHHTLSTHSHFFKAPGELLQLVPLSIKSLRHRENAQSESDPRTQSAMEQVEQERALFESQSLSTPIEPSNELVKKRAVEEEKLARRLGRAFTRNLLWHGKDLLMILQNPLISQLEYRLMQYMVDSQPANVVPGQIFGFLASIHGREPKDETEFLTLNYIKQKASLILFLHLETQFSSASALQDMFRAVENTLHDGGLDPRIVLLLLPPLSSEVLYGPEGIWLHQGMVDLLQGHQSPVASFEDAPPEFWMMMRHFLMLWQEKRGYGSIADDKHVFDSVDAAILHLLLYLDQALPTDSPAQKSVRAKLNNVVDQWKGDFERATLLLERYNRLYVLSRLYQSKKQAHDVLATWKRIIDGEKDVDYSSNIGYVEGQLRRYLTVIRDVDLVQGYALWLAQRNPDLAVQVFTDDAARVKFSPQEVVPLLKEQAPGAVQQYLEYLVFGKHLGQYADDLIGYYLDSVLTVLEKSDAARASLAESYSTYRALESPKPTYLDFIHQNAPPEPWWQSRLRLLQLLGSGAYAASGSNAAGKDLTYSVSMVLERLAPFSSYLVSESIILDARQGRHKEALRLLTHGLGDYDTATRYCYFGRPSPPSSYPIDPSALPSRTSQIELFTFLFHEFLSIADVDDRLEQTSHLLGKFATFFDPLQILRDIPDDWTVEMLSEFLVRSFRSATTERNQLVIMKALSAAQNLIGQLELVELCEKIGPKIETGDEGGGQPHEGFAEPREVDVREG</sequence>
<comment type="caution">
    <text evidence="7">The sequence shown here is derived from an EMBL/GenBank/DDBJ whole genome shotgun (WGS) entry which is preliminary data.</text>
</comment>
<gene>
    <name evidence="7" type="ORF">AYL99_00414</name>
</gene>